<feature type="transmembrane region" description="Helical" evidence="2">
    <location>
        <begin position="172"/>
        <end position="193"/>
    </location>
</feature>
<evidence type="ECO:0000313" key="4">
    <source>
        <dbReference type="EMBL" id="UQS84909.1"/>
    </source>
</evidence>
<dbReference type="InterPro" id="IPR003675">
    <property type="entry name" value="Rce1/LyrA-like_dom"/>
</dbReference>
<keyword evidence="4" id="KW-0645">Protease</keyword>
<keyword evidence="2" id="KW-0472">Membrane</keyword>
<dbReference type="EMBL" id="CP093362">
    <property type="protein sequence ID" value="UQS84909.1"/>
    <property type="molecule type" value="Genomic_DNA"/>
</dbReference>
<feature type="transmembrane region" description="Helical" evidence="2">
    <location>
        <begin position="233"/>
        <end position="253"/>
    </location>
</feature>
<reference evidence="4 5" key="1">
    <citation type="journal article" date="2022" name="Int. J. Syst. Evol. Microbiol.">
        <title>Apilactobacillus apisilvae sp. nov., Nicolia spurrieriana gen. nov. sp. nov., Bombilactobacillus folatiphilus sp. nov. and Bombilactobacillus thymidiniphilus sp. nov., four new lactic acid bacterial isolates from stingless bees Tetragonula carbonaria and Austroplebeia australis.</title>
        <authorList>
            <person name="Oliphant S.A."/>
            <person name="Watson-Haigh N.S."/>
            <person name="Sumby K.M."/>
            <person name="Gardner J."/>
            <person name="Groom S."/>
            <person name="Jiranek V."/>
        </authorList>
    </citation>
    <scope>NUCLEOTIDE SEQUENCE [LARGE SCALE GENOMIC DNA]</scope>
    <source>
        <strain evidence="4 5">SG5_A10</strain>
    </source>
</reference>
<dbReference type="Pfam" id="PF02517">
    <property type="entry name" value="Rce1-like"/>
    <property type="match status" value="1"/>
</dbReference>
<gene>
    <name evidence="4" type="ORF">MOO46_06605</name>
</gene>
<evidence type="ECO:0000259" key="3">
    <source>
        <dbReference type="Pfam" id="PF02517"/>
    </source>
</evidence>
<keyword evidence="2" id="KW-1133">Transmembrane helix</keyword>
<protein>
    <submittedName>
        <fullName evidence="4">CPBP family intramembrane metalloprotease</fullName>
    </submittedName>
</protein>
<feature type="domain" description="CAAX prenyl protease 2/Lysostaphin resistance protein A-like" evidence="3">
    <location>
        <begin position="109"/>
        <end position="213"/>
    </location>
</feature>
<proteinExistence type="inferred from homology"/>
<evidence type="ECO:0000256" key="2">
    <source>
        <dbReference type="SAM" id="Phobius"/>
    </source>
</evidence>
<dbReference type="PANTHER" id="PTHR36435:SF1">
    <property type="entry name" value="CAAX AMINO TERMINAL PROTEASE FAMILY PROTEIN"/>
    <property type="match status" value="1"/>
</dbReference>
<evidence type="ECO:0000256" key="1">
    <source>
        <dbReference type="ARBA" id="ARBA00009067"/>
    </source>
</evidence>
<accession>A0ABY4PHF8</accession>
<dbReference type="InterPro" id="IPR052710">
    <property type="entry name" value="CAAX_protease"/>
</dbReference>
<dbReference type="RefSeq" id="WP_249510889.1">
    <property type="nucleotide sequence ID" value="NZ_CP093362.1"/>
</dbReference>
<keyword evidence="4" id="KW-0378">Hydrolase</keyword>
<feature type="transmembrane region" description="Helical" evidence="2">
    <location>
        <begin position="87"/>
        <end position="110"/>
    </location>
</feature>
<sequence>MLVKKISSKWQWTMIPLLLILETLLDGLILPLIYAGGYRLLTHASLVENHYMLYLNIYKILSIFVILILNYLLFRQTFYLKPSKEEAGWKIFIFCCLLIILITCTSKHYWTALDVGIIAAIPEELMFRGVIMGWVLEKITKFKQTYVNVSIALTVAAIIFGCFHYINLAQQSFGFTTLQVLNAIGVGMILGAIYIKSGSLLIPMATHFIYDFVVTLAKGMPESNYTAVGGKEIIFEFIILAIYAAIAISLVCFHFENNLLLQKIENKSQKVD</sequence>
<evidence type="ECO:0000313" key="5">
    <source>
        <dbReference type="Proteomes" id="UP000831859"/>
    </source>
</evidence>
<dbReference type="Proteomes" id="UP000831859">
    <property type="component" value="Chromosome"/>
</dbReference>
<keyword evidence="5" id="KW-1185">Reference proteome</keyword>
<keyword evidence="2" id="KW-0812">Transmembrane</keyword>
<keyword evidence="4" id="KW-0482">Metalloprotease</keyword>
<feature type="transmembrane region" description="Helical" evidence="2">
    <location>
        <begin position="12"/>
        <end position="34"/>
    </location>
</feature>
<dbReference type="GO" id="GO:0008237">
    <property type="term" value="F:metallopeptidase activity"/>
    <property type="evidence" value="ECO:0007669"/>
    <property type="project" value="UniProtKB-KW"/>
</dbReference>
<feature type="transmembrane region" description="Helical" evidence="2">
    <location>
        <begin position="54"/>
        <end position="75"/>
    </location>
</feature>
<feature type="transmembrane region" description="Helical" evidence="2">
    <location>
        <begin position="145"/>
        <end position="166"/>
    </location>
</feature>
<organism evidence="4 5">
    <name type="scientific">Apilactobacillus apisilvae</name>
    <dbReference type="NCBI Taxonomy" id="2923364"/>
    <lineage>
        <taxon>Bacteria</taxon>
        <taxon>Bacillati</taxon>
        <taxon>Bacillota</taxon>
        <taxon>Bacilli</taxon>
        <taxon>Lactobacillales</taxon>
        <taxon>Lactobacillaceae</taxon>
        <taxon>Apilactobacillus</taxon>
    </lineage>
</organism>
<dbReference type="PANTHER" id="PTHR36435">
    <property type="entry name" value="SLR1288 PROTEIN"/>
    <property type="match status" value="1"/>
</dbReference>
<comment type="similarity">
    <text evidence="1">Belongs to the UPF0177 family.</text>
</comment>
<name>A0ABY4PHF8_9LACO</name>